<sequence>MSKKLENKVAIVTAASRGIGLEITHKLVEEGATVYMAVRDSEKNRKLTEELNAENKQYQSVFYDAFDYPSYKEAVKNVVADAGRLDILVNNFGWTDVKADTTLTDGDSDAFKKIVDVNIMSTYYMSKYAVQQMKTQKTGGNIVNISSVAGNTPDIARLAYGVSKAAINSLTQQTAVEYARDNIRVNAILPGLVATDGALDNMSDTFLDTFLKHVPLNRIAKPRDIANAVAFLLSDEASFITGELIPVAGGFGLPTPIYGDFQGMQHQSQTK</sequence>
<dbReference type="Gene3D" id="3.40.50.720">
    <property type="entry name" value="NAD(P)-binding Rossmann-like Domain"/>
    <property type="match status" value="1"/>
</dbReference>
<dbReference type="InterPro" id="IPR002347">
    <property type="entry name" value="SDR_fam"/>
</dbReference>
<dbReference type="PANTHER" id="PTHR24321">
    <property type="entry name" value="DEHYDROGENASES, SHORT CHAIN"/>
    <property type="match status" value="1"/>
</dbReference>
<dbReference type="SUPFAM" id="SSF51735">
    <property type="entry name" value="NAD(P)-binding Rossmann-fold domains"/>
    <property type="match status" value="1"/>
</dbReference>
<dbReference type="RefSeq" id="WP_064207607.1">
    <property type="nucleotide sequence ID" value="NZ_CALVFG010000002.1"/>
</dbReference>
<dbReference type="InterPro" id="IPR020904">
    <property type="entry name" value="Sc_DH/Rdtase_CS"/>
</dbReference>
<comment type="caution">
    <text evidence="3">The sequence shown here is derived from an EMBL/GenBank/DDBJ whole genome shotgun (WGS) entry which is preliminary data.</text>
</comment>
<accession>A0A179CKB4</accession>
<dbReference type="GO" id="GO:0008206">
    <property type="term" value="P:bile acid metabolic process"/>
    <property type="evidence" value="ECO:0007669"/>
    <property type="project" value="UniProtKB-ARBA"/>
</dbReference>
<dbReference type="GO" id="GO:0016491">
    <property type="term" value="F:oxidoreductase activity"/>
    <property type="evidence" value="ECO:0007669"/>
    <property type="project" value="UniProtKB-KW"/>
</dbReference>
<dbReference type="OrthoDB" id="9805904at2"/>
<organism evidence="3 4">
    <name type="scientific">Ligilactobacillus aviarius</name>
    <dbReference type="NCBI Taxonomy" id="1606"/>
    <lineage>
        <taxon>Bacteria</taxon>
        <taxon>Bacillati</taxon>
        <taxon>Bacillota</taxon>
        <taxon>Bacilli</taxon>
        <taxon>Lactobacillales</taxon>
        <taxon>Lactobacillaceae</taxon>
        <taxon>Ligilactobacillus</taxon>
    </lineage>
</organism>
<evidence type="ECO:0000313" key="4">
    <source>
        <dbReference type="Proteomes" id="UP000078520"/>
    </source>
</evidence>
<protein>
    <submittedName>
        <fullName evidence="3">Oxidoreductase</fullName>
    </submittedName>
</protein>
<name>A0A179CKB4_9LACO</name>
<dbReference type="PRINTS" id="PR00080">
    <property type="entry name" value="SDRFAMILY"/>
</dbReference>
<keyword evidence="2" id="KW-0560">Oxidoreductase</keyword>
<dbReference type="PANTHER" id="PTHR24321:SF8">
    <property type="entry name" value="ESTRADIOL 17-BETA-DEHYDROGENASE 8-RELATED"/>
    <property type="match status" value="1"/>
</dbReference>
<evidence type="ECO:0000313" key="3">
    <source>
        <dbReference type="EMBL" id="OAQ06011.1"/>
    </source>
</evidence>
<dbReference type="PROSITE" id="PS00061">
    <property type="entry name" value="ADH_SHORT"/>
    <property type="match status" value="1"/>
</dbReference>
<evidence type="ECO:0000256" key="2">
    <source>
        <dbReference type="ARBA" id="ARBA00023002"/>
    </source>
</evidence>
<proteinExistence type="inferred from homology"/>
<gene>
    <name evidence="3" type="ORF">A3O14_01335</name>
</gene>
<dbReference type="InterPro" id="IPR036291">
    <property type="entry name" value="NAD(P)-bd_dom_sf"/>
</dbReference>
<dbReference type="EMBL" id="LVKI01000061">
    <property type="protein sequence ID" value="OAQ06011.1"/>
    <property type="molecule type" value="Genomic_DNA"/>
</dbReference>
<dbReference type="PRINTS" id="PR00081">
    <property type="entry name" value="GDHRDH"/>
</dbReference>
<evidence type="ECO:0000256" key="1">
    <source>
        <dbReference type="ARBA" id="ARBA00006484"/>
    </source>
</evidence>
<dbReference type="AlphaFoldDB" id="A0A179CKB4"/>
<reference evidence="4" key="1">
    <citation type="submission" date="2016-03" db="EMBL/GenBank/DDBJ databases">
        <authorList>
            <person name="Johnson T.J."/>
            <person name="Youmans B."/>
            <person name="Case K."/>
            <person name="Noll S."/>
        </authorList>
    </citation>
    <scope>NUCLEOTIDE SEQUENCE [LARGE SCALE GENOMIC DNA]</scope>
    <source>
        <strain evidence="4">UMNLAv8</strain>
    </source>
</reference>
<dbReference type="NCBIfam" id="NF005559">
    <property type="entry name" value="PRK07231.1"/>
    <property type="match status" value="1"/>
</dbReference>
<dbReference type="CDD" id="cd05233">
    <property type="entry name" value="SDR_c"/>
    <property type="match status" value="1"/>
</dbReference>
<dbReference type="FunFam" id="3.40.50.720:FF:000084">
    <property type="entry name" value="Short-chain dehydrogenase reductase"/>
    <property type="match status" value="1"/>
</dbReference>
<dbReference type="Proteomes" id="UP000078520">
    <property type="component" value="Unassembled WGS sequence"/>
</dbReference>
<dbReference type="Pfam" id="PF13561">
    <property type="entry name" value="adh_short_C2"/>
    <property type="match status" value="1"/>
</dbReference>
<comment type="similarity">
    <text evidence="1">Belongs to the short-chain dehydrogenases/reductases (SDR) family.</text>
</comment>